<accession>A0A1T5ESM8</accession>
<dbReference type="EMBL" id="FUYP01000024">
    <property type="protein sequence ID" value="SKB86809.1"/>
    <property type="molecule type" value="Genomic_DNA"/>
</dbReference>
<dbReference type="AlphaFoldDB" id="A0A1T5ESM8"/>
<organism evidence="1 2">
    <name type="scientific">Sphingopyxis flava</name>
    <dbReference type="NCBI Taxonomy" id="1507287"/>
    <lineage>
        <taxon>Bacteria</taxon>
        <taxon>Pseudomonadati</taxon>
        <taxon>Pseudomonadota</taxon>
        <taxon>Alphaproteobacteria</taxon>
        <taxon>Sphingomonadales</taxon>
        <taxon>Sphingomonadaceae</taxon>
        <taxon>Sphingopyxis</taxon>
    </lineage>
</organism>
<protein>
    <submittedName>
        <fullName evidence="1">Uncharacterized protein</fullName>
    </submittedName>
</protein>
<sequence length="214" mass="23633">MNYDLAFRYSQALDPSALITIGTALHAIHAAITDCRNAGIDLERDPAVILLARHLGTVCETRAPDADLRRDCIARIAELRNRPVLKTLAYRGVAHDEPAKRLFHSEGRAAMRRLADALALDEGSFDIRSNKGGPAVSGEVTLHGEDVWVQLSLGLSGPDREVCFRKVQGRDDHLGDRNCWASIRELVDPGRFAARIRRELRLSTSQPVVPRLVA</sequence>
<proteinExistence type="predicted"/>
<evidence type="ECO:0000313" key="1">
    <source>
        <dbReference type="EMBL" id="SKB86809.1"/>
    </source>
</evidence>
<keyword evidence="2" id="KW-1185">Reference proteome</keyword>
<gene>
    <name evidence="1" type="ORF">SAMN06295937_102445</name>
</gene>
<evidence type="ECO:0000313" key="2">
    <source>
        <dbReference type="Proteomes" id="UP000190044"/>
    </source>
</evidence>
<reference evidence="2" key="1">
    <citation type="submission" date="2017-02" db="EMBL/GenBank/DDBJ databases">
        <authorList>
            <person name="Varghese N."/>
            <person name="Submissions S."/>
        </authorList>
    </citation>
    <scope>NUCLEOTIDE SEQUENCE [LARGE SCALE GENOMIC DNA]</scope>
    <source>
        <strain evidence="2">R11H</strain>
    </source>
</reference>
<dbReference type="RefSeq" id="WP_020819416.1">
    <property type="nucleotide sequence ID" value="NZ_FUYP01000024.1"/>
</dbReference>
<dbReference type="Proteomes" id="UP000190044">
    <property type="component" value="Unassembled WGS sequence"/>
</dbReference>
<dbReference type="OrthoDB" id="6894039at2"/>
<name>A0A1T5ESM8_9SPHN</name>